<dbReference type="GeneID" id="79266371"/>
<dbReference type="RefSeq" id="WP_276235717.1">
    <property type="nucleotide sequence ID" value="NZ_CP119802.1"/>
</dbReference>
<keyword evidence="1" id="KW-0378">Hydrolase</keyword>
<evidence type="ECO:0000313" key="2">
    <source>
        <dbReference type="Proteomes" id="UP001596398"/>
    </source>
</evidence>
<sequence>METRSFNGTGDRDLVLVLGWGNRFDHDTVEWLVDRLAGAGYRIHGFQLPTTITDFDAEWLAPVARTAESLAEYRLLTHSTGGLIGEFLPDPGMTVHLSPWWGFHDDLRNPLVSLAMKLPVSTPLLPAGIEAEDLGEHVTDERMREAPDRAAPTFLREAKRAQARLPTFDEQRTSVFYTPEDPVVSAEAIERRVPPRNRVAYEGGHELFASASRTRHIDTVLAALDAGPRALTDERKP</sequence>
<reference evidence="1 2" key="1">
    <citation type="journal article" date="2019" name="Int. J. Syst. Evol. Microbiol.">
        <title>The Global Catalogue of Microorganisms (GCM) 10K type strain sequencing project: providing services to taxonomists for standard genome sequencing and annotation.</title>
        <authorList>
            <consortium name="The Broad Institute Genomics Platform"/>
            <consortium name="The Broad Institute Genome Sequencing Center for Infectious Disease"/>
            <person name="Wu L."/>
            <person name="Ma J."/>
        </authorList>
    </citation>
    <scope>NUCLEOTIDE SEQUENCE [LARGE SCALE GENOMIC DNA]</scope>
    <source>
        <strain evidence="1 2">DT85</strain>
    </source>
</reference>
<dbReference type="AlphaFoldDB" id="A0ABD5ZN35"/>
<dbReference type="SUPFAM" id="SSF53474">
    <property type="entry name" value="alpha/beta-Hydrolases"/>
    <property type="match status" value="1"/>
</dbReference>
<organism evidence="1 2">
    <name type="scientific">Halosegnis marinus</name>
    <dbReference type="NCBI Taxonomy" id="3034023"/>
    <lineage>
        <taxon>Archaea</taxon>
        <taxon>Methanobacteriati</taxon>
        <taxon>Methanobacteriota</taxon>
        <taxon>Stenosarchaea group</taxon>
        <taxon>Halobacteria</taxon>
        <taxon>Halobacteriales</taxon>
        <taxon>Natronomonadaceae</taxon>
        <taxon>Halosegnis</taxon>
    </lineage>
</organism>
<gene>
    <name evidence="1" type="ORF">ACFQJ4_05140</name>
</gene>
<protein>
    <submittedName>
        <fullName evidence="1">Alpha/beta hydrolase</fullName>
    </submittedName>
</protein>
<dbReference type="Gene3D" id="3.40.50.1820">
    <property type="entry name" value="alpha/beta hydrolase"/>
    <property type="match status" value="1"/>
</dbReference>
<name>A0ABD5ZN35_9EURY</name>
<proteinExistence type="predicted"/>
<keyword evidence="2" id="KW-1185">Reference proteome</keyword>
<dbReference type="EMBL" id="JBHTAP010000001">
    <property type="protein sequence ID" value="MFC7234702.1"/>
    <property type="molecule type" value="Genomic_DNA"/>
</dbReference>
<dbReference type="GO" id="GO:0016787">
    <property type="term" value="F:hydrolase activity"/>
    <property type="evidence" value="ECO:0007669"/>
    <property type="project" value="UniProtKB-KW"/>
</dbReference>
<dbReference type="InterPro" id="IPR029058">
    <property type="entry name" value="AB_hydrolase_fold"/>
</dbReference>
<dbReference type="Proteomes" id="UP001596398">
    <property type="component" value="Unassembled WGS sequence"/>
</dbReference>
<evidence type="ECO:0000313" key="1">
    <source>
        <dbReference type="EMBL" id="MFC7234702.1"/>
    </source>
</evidence>
<comment type="caution">
    <text evidence="1">The sequence shown here is derived from an EMBL/GenBank/DDBJ whole genome shotgun (WGS) entry which is preliminary data.</text>
</comment>
<accession>A0ABD5ZN35</accession>